<dbReference type="InterPro" id="IPR023996">
    <property type="entry name" value="TonB-dep_OMP_SusC/RagA"/>
</dbReference>
<dbReference type="EMBL" id="JBHSGN010000163">
    <property type="protein sequence ID" value="MFC4676919.1"/>
    <property type="molecule type" value="Genomic_DNA"/>
</dbReference>
<comment type="subcellular location">
    <subcellularLocation>
        <location evidence="1 7">Cell outer membrane</location>
        <topology evidence="1 7">Multi-pass membrane protein</topology>
    </subcellularLocation>
</comment>
<evidence type="ECO:0000256" key="8">
    <source>
        <dbReference type="SAM" id="MobiDB-lite"/>
    </source>
</evidence>
<dbReference type="RefSeq" id="WP_380001605.1">
    <property type="nucleotide sequence ID" value="NZ_JBHSGN010000163.1"/>
</dbReference>
<dbReference type="InterPro" id="IPR039426">
    <property type="entry name" value="TonB-dep_rcpt-like"/>
</dbReference>
<keyword evidence="6 7" id="KW-0998">Cell outer membrane</keyword>
<sequence length="1146" mass="127247">MKIKTYPLSKQWVNLSRICIILFIILFGSLNLNAQNQKITLPPGQKTILSAFEEVEKQTKMTIAYNESVINVKQMINADVSGKSLSETMVILLKGTNTTYKIQGNRIIIVAAQAQAPKKKYTGTILDYKEEPIIGASVIVKGNALAGTVTDIDGNFSLEAPVGSTLVISYIGYTPMEIKLGDKTSLDIILQENTELLKEVVVVGYGVQNKRDVSTSISQVKADDIANVAVSDMRQALVGKMAGVQVTQPSGDPGGAVSIRVRGTSTISAGNEPLYIIDGMPVERGLANLNNNDIESIEVLKDASSAAIYGSRGSNGVILITTKQGRSEKLTVHYDGFYGFQKVSKKLPMMNAYQFAEFARDGHNAAYLAEVPTGSVDDPNSVRPQSYHQIPTELFPYLNGEQGLTDTDWQDEIFRTAATTSHNISLSAKGKNISYYVSAGYYDQEGIIIESDFKKYSTRLNLDGKYDKFKFGVNFSPSYSKSNRVNASGSYGSGGIVQSALAMPPVWSVYNADGSYNYQGNGYWRIGTDYQHNEILNPVALAKLRSDVVDRYVLVGKVYAGYEFMKGLSYTLSLGGDYYGAHNDTYRESSLPLVGLKYYDQPSNPVGTSSSSFYFNWLVENQLNYNTTINDSHNINAVLVQSAQKDRLKKNYVEATDYPNDHIETITGGVVSKGTSEITEWTLASYLARAQYSYQGRYMASAAIRADGSSRFGANNRWGYFPSASAAWRISDESFFKETKALNFVDDIKLRTSYGVTGNFQIGNYERLSTFAKDYYILGADGGKQTFGYKPEKIKNDDLTWEKTAMVNVGLDIQMFKGLLGLSVEFYNSNTSDMLLNVDVPLITGYSSTLMNVGKVNNRGWEIQLTSQKNITKDLKYSFNANFSTNRNKVVELANGQTQMINSGSVEHAYYITEVGKPIGSYYLLVQDGIFENEEQLKQYPHFADTQVGDFRFVDVDGDGVLDTNKDRAVVGNYMPDFTYGFGGTVTFKDFDLGFNFQGVYGNEILNLNKRYIDNMEGNVNGTTIALDRWRSEDDPGNGQVNRANRKTKGNNGRTSTWHVEDGSYLRLQNLSLGYTLPSKWTQRFHIQKLRTYVSGQNLYTWTNYSGYNPEVSLRHDGDKATLTPGEDYGTYPLAKTFTFGLNITF</sequence>
<dbReference type="InterPro" id="IPR012910">
    <property type="entry name" value="Plug_dom"/>
</dbReference>
<keyword evidence="3 7" id="KW-1134">Transmembrane beta strand</keyword>
<protein>
    <submittedName>
        <fullName evidence="11">TonB-dependent receptor</fullName>
    </submittedName>
</protein>
<keyword evidence="4 7" id="KW-0812">Transmembrane</keyword>
<gene>
    <name evidence="11" type="ORF">ACFO6W_24870</name>
</gene>
<keyword evidence="9" id="KW-1133">Transmembrane helix</keyword>
<dbReference type="Pfam" id="PF13715">
    <property type="entry name" value="CarbopepD_reg_2"/>
    <property type="match status" value="1"/>
</dbReference>
<dbReference type="Gene3D" id="2.170.130.10">
    <property type="entry name" value="TonB-dependent receptor, plug domain"/>
    <property type="match status" value="1"/>
</dbReference>
<dbReference type="Gene3D" id="2.60.40.1120">
    <property type="entry name" value="Carboxypeptidase-like, regulatory domain"/>
    <property type="match status" value="1"/>
</dbReference>
<dbReference type="NCBIfam" id="TIGR04056">
    <property type="entry name" value="OMP_RagA_SusC"/>
    <property type="match status" value="1"/>
</dbReference>
<organism evidence="11 12">
    <name type="scientific">Dysgonomonas termitidis</name>
    <dbReference type="NCBI Taxonomy" id="1516126"/>
    <lineage>
        <taxon>Bacteria</taxon>
        <taxon>Pseudomonadati</taxon>
        <taxon>Bacteroidota</taxon>
        <taxon>Bacteroidia</taxon>
        <taxon>Bacteroidales</taxon>
        <taxon>Dysgonomonadaceae</taxon>
        <taxon>Dysgonomonas</taxon>
    </lineage>
</organism>
<name>A0ABV9L4E6_9BACT</name>
<dbReference type="NCBIfam" id="TIGR04057">
    <property type="entry name" value="SusC_RagA_signa"/>
    <property type="match status" value="1"/>
</dbReference>
<dbReference type="Pfam" id="PF07715">
    <property type="entry name" value="Plug"/>
    <property type="match status" value="1"/>
</dbReference>
<keyword evidence="11" id="KW-0675">Receptor</keyword>
<evidence type="ECO:0000256" key="4">
    <source>
        <dbReference type="ARBA" id="ARBA00022692"/>
    </source>
</evidence>
<dbReference type="Gene3D" id="2.40.170.20">
    <property type="entry name" value="TonB-dependent receptor, beta-barrel domain"/>
    <property type="match status" value="1"/>
</dbReference>
<keyword evidence="2 7" id="KW-0813">Transport</keyword>
<dbReference type="Proteomes" id="UP001596023">
    <property type="component" value="Unassembled WGS sequence"/>
</dbReference>
<evidence type="ECO:0000256" key="5">
    <source>
        <dbReference type="ARBA" id="ARBA00023136"/>
    </source>
</evidence>
<evidence type="ECO:0000313" key="12">
    <source>
        <dbReference type="Proteomes" id="UP001596023"/>
    </source>
</evidence>
<reference evidence="12" key="1">
    <citation type="journal article" date="2019" name="Int. J. Syst. Evol. Microbiol.">
        <title>The Global Catalogue of Microorganisms (GCM) 10K type strain sequencing project: providing services to taxonomists for standard genome sequencing and annotation.</title>
        <authorList>
            <consortium name="The Broad Institute Genomics Platform"/>
            <consortium name="The Broad Institute Genome Sequencing Center for Infectious Disease"/>
            <person name="Wu L."/>
            <person name="Ma J."/>
        </authorList>
    </citation>
    <scope>NUCLEOTIDE SEQUENCE [LARGE SCALE GENOMIC DNA]</scope>
    <source>
        <strain evidence="12">CCUG 66188</strain>
    </source>
</reference>
<keyword evidence="12" id="KW-1185">Reference proteome</keyword>
<dbReference type="Pfam" id="PF07660">
    <property type="entry name" value="STN"/>
    <property type="match status" value="1"/>
</dbReference>
<comment type="caution">
    <text evidence="11">The sequence shown here is derived from an EMBL/GenBank/DDBJ whole genome shotgun (WGS) entry which is preliminary data.</text>
</comment>
<dbReference type="InterPro" id="IPR008969">
    <property type="entry name" value="CarboxyPept-like_regulatory"/>
</dbReference>
<dbReference type="InterPro" id="IPR036942">
    <property type="entry name" value="Beta-barrel_TonB_sf"/>
</dbReference>
<dbReference type="InterPro" id="IPR011662">
    <property type="entry name" value="Secretin/TonB_short_N"/>
</dbReference>
<evidence type="ECO:0000256" key="7">
    <source>
        <dbReference type="PROSITE-ProRule" id="PRU01360"/>
    </source>
</evidence>
<evidence type="ECO:0000256" key="2">
    <source>
        <dbReference type="ARBA" id="ARBA00022448"/>
    </source>
</evidence>
<accession>A0ABV9L4E6</accession>
<evidence type="ECO:0000313" key="11">
    <source>
        <dbReference type="EMBL" id="MFC4676919.1"/>
    </source>
</evidence>
<evidence type="ECO:0000256" key="3">
    <source>
        <dbReference type="ARBA" id="ARBA00022452"/>
    </source>
</evidence>
<evidence type="ECO:0000256" key="9">
    <source>
        <dbReference type="SAM" id="Phobius"/>
    </source>
</evidence>
<evidence type="ECO:0000256" key="6">
    <source>
        <dbReference type="ARBA" id="ARBA00023237"/>
    </source>
</evidence>
<evidence type="ECO:0000256" key="1">
    <source>
        <dbReference type="ARBA" id="ARBA00004571"/>
    </source>
</evidence>
<dbReference type="SUPFAM" id="SSF49464">
    <property type="entry name" value="Carboxypeptidase regulatory domain-like"/>
    <property type="match status" value="1"/>
</dbReference>
<dbReference type="SMART" id="SM00965">
    <property type="entry name" value="STN"/>
    <property type="match status" value="1"/>
</dbReference>
<feature type="transmembrane region" description="Helical" evidence="9">
    <location>
        <begin position="12"/>
        <end position="32"/>
    </location>
</feature>
<feature type="region of interest" description="Disordered" evidence="8">
    <location>
        <begin position="1032"/>
        <end position="1055"/>
    </location>
</feature>
<dbReference type="InterPro" id="IPR037066">
    <property type="entry name" value="Plug_dom_sf"/>
</dbReference>
<keyword evidence="5 7" id="KW-0472">Membrane</keyword>
<dbReference type="SUPFAM" id="SSF56935">
    <property type="entry name" value="Porins"/>
    <property type="match status" value="1"/>
</dbReference>
<evidence type="ECO:0000259" key="10">
    <source>
        <dbReference type="SMART" id="SM00965"/>
    </source>
</evidence>
<dbReference type="InterPro" id="IPR023997">
    <property type="entry name" value="TonB-dep_OMP_SusC/RagA_CS"/>
</dbReference>
<dbReference type="PROSITE" id="PS52016">
    <property type="entry name" value="TONB_DEPENDENT_REC_3"/>
    <property type="match status" value="1"/>
</dbReference>
<proteinExistence type="inferred from homology"/>
<comment type="similarity">
    <text evidence="7">Belongs to the TonB-dependent receptor family.</text>
</comment>
<feature type="domain" description="Secretin/TonB short N-terminal" evidence="10">
    <location>
        <begin position="61"/>
        <end position="112"/>
    </location>
</feature>